<feature type="compositionally biased region" description="Low complexity" evidence="1">
    <location>
        <begin position="206"/>
        <end position="219"/>
    </location>
</feature>
<organism evidence="2 3">
    <name type="scientific">Paenibacillus yanchengensis</name>
    <dbReference type="NCBI Taxonomy" id="2035833"/>
    <lineage>
        <taxon>Bacteria</taxon>
        <taxon>Bacillati</taxon>
        <taxon>Bacillota</taxon>
        <taxon>Bacilli</taxon>
        <taxon>Bacillales</taxon>
        <taxon>Paenibacillaceae</taxon>
        <taxon>Paenibacillus</taxon>
    </lineage>
</organism>
<comment type="caution">
    <text evidence="2">The sequence shown here is derived from an EMBL/GenBank/DDBJ whole genome shotgun (WGS) entry which is preliminary data.</text>
</comment>
<keyword evidence="3" id="KW-1185">Reference proteome</keyword>
<feature type="region of interest" description="Disordered" evidence="1">
    <location>
        <begin position="1"/>
        <end position="22"/>
    </location>
</feature>
<reference evidence="3" key="1">
    <citation type="journal article" date="2019" name="Int. J. Syst. Evol. Microbiol.">
        <title>The Global Catalogue of Microorganisms (GCM) 10K type strain sequencing project: providing services to taxonomists for standard genome sequencing and annotation.</title>
        <authorList>
            <consortium name="The Broad Institute Genomics Platform"/>
            <consortium name="The Broad Institute Genome Sequencing Center for Infectious Disease"/>
            <person name="Wu L."/>
            <person name="Ma J."/>
        </authorList>
    </citation>
    <scope>NUCLEOTIDE SEQUENCE [LARGE SCALE GENOMIC DNA]</scope>
    <source>
        <strain evidence="3">GH52</strain>
    </source>
</reference>
<evidence type="ECO:0000313" key="2">
    <source>
        <dbReference type="EMBL" id="MFD2114332.1"/>
    </source>
</evidence>
<feature type="region of interest" description="Disordered" evidence="1">
    <location>
        <begin position="164"/>
        <end position="238"/>
    </location>
</feature>
<evidence type="ECO:0000313" key="3">
    <source>
        <dbReference type="Proteomes" id="UP001597362"/>
    </source>
</evidence>
<gene>
    <name evidence="2" type="ORF">ACFSJH_01015</name>
</gene>
<feature type="compositionally biased region" description="Polar residues" evidence="1">
    <location>
        <begin position="220"/>
        <end position="229"/>
    </location>
</feature>
<sequence length="238" mass="26475">MNNSRQHQSEQRYRIGNGFSHDPTVHREAVASVSSHTPRRPMLNNYAQEHGHFTNNSPSTATISHAAAPYLLPRPPELPLPEATNAIVEQSTDIPLQQDAEKASGFSLAKLGKMANMTEIKRVVDRMGGLDGILTTVTKAQKIMTSVSQMAPLVKVFFGSFGSKNNNNNEHSSEQTALPAQRRRRRTASRPVQRSGSRVNQRPARRSSSYSSNRPLSIRNPQSSKSKPQTIARKRRTR</sequence>
<accession>A0ABW4YFF7</accession>
<protein>
    <recommendedName>
        <fullName evidence="4">Tyrosine protein kinase</fullName>
    </recommendedName>
</protein>
<dbReference type="Proteomes" id="UP001597362">
    <property type="component" value="Unassembled WGS sequence"/>
</dbReference>
<evidence type="ECO:0008006" key="4">
    <source>
        <dbReference type="Google" id="ProtNLM"/>
    </source>
</evidence>
<dbReference type="RefSeq" id="WP_377769303.1">
    <property type="nucleotide sequence ID" value="NZ_JBHUHO010000003.1"/>
</dbReference>
<dbReference type="EMBL" id="JBHUHO010000003">
    <property type="protein sequence ID" value="MFD2114332.1"/>
    <property type="molecule type" value="Genomic_DNA"/>
</dbReference>
<evidence type="ECO:0000256" key="1">
    <source>
        <dbReference type="SAM" id="MobiDB-lite"/>
    </source>
</evidence>
<proteinExistence type="predicted"/>
<name>A0ABW4YFF7_9BACL</name>